<accession>A0ACC1JEV5</accession>
<organism evidence="1 2">
    <name type="scientific">Linderina macrospora</name>
    <dbReference type="NCBI Taxonomy" id="4868"/>
    <lineage>
        <taxon>Eukaryota</taxon>
        <taxon>Fungi</taxon>
        <taxon>Fungi incertae sedis</taxon>
        <taxon>Zoopagomycota</taxon>
        <taxon>Kickxellomycotina</taxon>
        <taxon>Kickxellomycetes</taxon>
        <taxon>Kickxellales</taxon>
        <taxon>Kickxellaceae</taxon>
        <taxon>Linderina</taxon>
    </lineage>
</organism>
<proteinExistence type="predicted"/>
<protein>
    <submittedName>
        <fullName evidence="1">Uncharacterized protein</fullName>
    </submittedName>
</protein>
<evidence type="ECO:0000313" key="2">
    <source>
        <dbReference type="Proteomes" id="UP001150603"/>
    </source>
</evidence>
<gene>
    <name evidence="1" type="ORF">FBU59_001072</name>
</gene>
<name>A0ACC1JEV5_9FUNG</name>
<evidence type="ECO:0000313" key="1">
    <source>
        <dbReference type="EMBL" id="KAJ1949597.1"/>
    </source>
</evidence>
<sequence length="845" mass="93252">MASVRGSSPSKVPSLTTSTSTKDSYHLNTESTDKPLGEKASDSELDKLDQLPPTDDDSDRVVAEEEQPKPVKLLHLFRFASKTDKFLCIIGAICSLAAGVVTPVMTIVASSLLFSLINYQTESFDPTPESLVRANNKLDSDARFYCLWFMGLGFIMWVLTYSLNACWMIAAENQSLRIRELYYESIMRQDVGWFDTIKTGELTTRITNDVNLVQDGIGEKCGFIIMNTTTFIVGFVIALAKGWDLALICLCVMPFIMGSASVMGWKLSKWITFEQDQTAGSGAVADEVLSSIRTVMAFNGQEHELKRYDEKLEEAFKFGRKKGVILGIGYGAVQFFVFAMYCIGFNYGIWRIIHGHMDAQQLLIVVFALLTGGFNLSGSAPNFSAVSTAQGCAAKVFAIIDRVSPIDPLQTDVGKKVDHVRGHIEFRDVHFSYPTRPGVPILKGFNLEIRPGQKVALVGESGCGKSTTIGLIERFYDPAQGDVLIDGVNIKEYNIGSLRHRIGIVTQEPVLFSTSIYQNIVWGAVDPEGNPPSKEDVIEACKAANAHQFIDMLPNKYETLVGEGGALLSGGQKQRIAIARAIIRNPDILLLDEATSALDTASERLVQDALDKLSADRTTISIAHRLSTIRNCDQIYVVREGIISENGTHDELVMAKGEYAAMVKAQELRQAVRANAEVEEPVAEENVDALIAKELKEQALDLKATTRQTVQSIKRVSTMQSQREAKRHHKSVEESSDFYLLLRLLYQYRGSMKIAIPAAALATINGAVMPCFALVYARLLTALGNPDPHEMKRESTKYACMFLIFAVVDLVAMFGRAGLFHIAGESLGKRIRHETFKAYLTFESG</sequence>
<comment type="caution">
    <text evidence="1">The sequence shown here is derived from an EMBL/GenBank/DDBJ whole genome shotgun (WGS) entry which is preliminary data.</text>
</comment>
<dbReference type="Proteomes" id="UP001150603">
    <property type="component" value="Unassembled WGS sequence"/>
</dbReference>
<keyword evidence="2" id="KW-1185">Reference proteome</keyword>
<dbReference type="EMBL" id="JANBPW010000414">
    <property type="protein sequence ID" value="KAJ1949597.1"/>
    <property type="molecule type" value="Genomic_DNA"/>
</dbReference>
<reference evidence="1" key="1">
    <citation type="submission" date="2022-07" db="EMBL/GenBank/DDBJ databases">
        <title>Phylogenomic reconstructions and comparative analyses of Kickxellomycotina fungi.</title>
        <authorList>
            <person name="Reynolds N.K."/>
            <person name="Stajich J.E."/>
            <person name="Barry K."/>
            <person name="Grigoriev I.V."/>
            <person name="Crous P."/>
            <person name="Smith M.E."/>
        </authorList>
    </citation>
    <scope>NUCLEOTIDE SEQUENCE</scope>
    <source>
        <strain evidence="1">NRRL 5244</strain>
    </source>
</reference>
<feature type="non-terminal residue" evidence="1">
    <location>
        <position position="845"/>
    </location>
</feature>